<accession>A0AB39YLG8</accession>
<reference evidence="1" key="1">
    <citation type="submission" date="2024-07" db="EMBL/GenBank/DDBJ databases">
        <authorList>
            <person name="Li J."/>
            <person name="Wei H."/>
            <person name="Ma J."/>
        </authorList>
    </citation>
    <scope>NUCLEOTIDE SEQUENCE</scope>
    <source>
        <strain evidence="1">AMU7</strain>
    </source>
</reference>
<sequence length="429" mass="47826">MTASLSLSQARRIALAAQGLAKTRPAGPVTSRAVGRTFAQLQLVQIDSVNVVARSHYLPFFSRLGDYDPRILHAMAGRKPRRMMEYWAHEASFIRPEHFHDLLVWQKRGWVGAHNLEPLVRQDMEGRILAALTAGRPMTASELTAELGHNEEADRGNWGWNWNIVKRVLEHLFEQGRISAASRTQQFERKYTLTSKVVPAMAQPGGTPEEALDRLMDAAAQAHGIGTVRCFSDYFRTPLKAGADSVQRLVRAGRLHPVSVRGWDRETYKHVNARIPRRAVGRALLSPFDSLVFERRRLEELFGFHYRIEIYTPAAKRKFGYYVLPFLLRDGVVARVDLKADRASGQLLVRSAFAEVGAPADTAVELAAELELMCAWLRLQEVVVWPVGDLAGVLTQAVADRADGRGGPLHADSPLRGERGHVALVSPVD</sequence>
<dbReference type="InterPro" id="IPR009351">
    <property type="entry name" value="AlkZ-like"/>
</dbReference>
<dbReference type="RefSeq" id="WP_369744702.1">
    <property type="nucleotide sequence ID" value="NZ_CP165735.1"/>
</dbReference>
<evidence type="ECO:0000313" key="1">
    <source>
        <dbReference type="EMBL" id="XDV70058.1"/>
    </source>
</evidence>
<protein>
    <submittedName>
        <fullName evidence="1">Winged helix-turn-helix domain-containing protein</fullName>
    </submittedName>
</protein>
<gene>
    <name evidence="1" type="ORF">ABQM86_13915</name>
</gene>
<dbReference type="Pfam" id="PF06224">
    <property type="entry name" value="AlkZ-like"/>
    <property type="match status" value="1"/>
</dbReference>
<proteinExistence type="predicted"/>
<dbReference type="EMBL" id="CP165735">
    <property type="protein sequence ID" value="XDV70058.1"/>
    <property type="molecule type" value="Genomic_DNA"/>
</dbReference>
<dbReference type="AlphaFoldDB" id="A0AB39YLG8"/>
<organism evidence="1">
    <name type="scientific">Paenarthrobacter sp. AMU7</name>
    <dbReference type="NCBI Taxonomy" id="3162492"/>
    <lineage>
        <taxon>Bacteria</taxon>
        <taxon>Bacillati</taxon>
        <taxon>Actinomycetota</taxon>
        <taxon>Actinomycetes</taxon>
        <taxon>Micrococcales</taxon>
        <taxon>Micrococcaceae</taxon>
        <taxon>Paenarthrobacter</taxon>
    </lineage>
</organism>
<name>A0AB39YLG8_9MICC</name>
<dbReference type="PANTHER" id="PTHR30528:SF0">
    <property type="entry name" value="CYTOPLASMIC PROTEIN"/>
    <property type="match status" value="1"/>
</dbReference>
<dbReference type="PANTHER" id="PTHR30528">
    <property type="entry name" value="CYTOPLASMIC PROTEIN"/>
    <property type="match status" value="1"/>
</dbReference>